<dbReference type="GO" id="GO:0016705">
    <property type="term" value="F:oxidoreductase activity, acting on paired donors, with incorporation or reduction of molecular oxygen"/>
    <property type="evidence" value="ECO:0007669"/>
    <property type="project" value="InterPro"/>
</dbReference>
<reference evidence="3" key="1">
    <citation type="journal article" date="2014" name="Front. Microbiol.">
        <title>High frequency of phylogenetically diverse reductive dehalogenase-homologous genes in deep subseafloor sedimentary metagenomes.</title>
        <authorList>
            <person name="Kawai M."/>
            <person name="Futagami T."/>
            <person name="Toyoda A."/>
            <person name="Takaki Y."/>
            <person name="Nishi S."/>
            <person name="Hori S."/>
            <person name="Arai W."/>
            <person name="Tsubouchi T."/>
            <person name="Morono Y."/>
            <person name="Uchiyama I."/>
            <person name="Ito T."/>
            <person name="Fujiyama A."/>
            <person name="Inagaki F."/>
            <person name="Takami H."/>
        </authorList>
    </citation>
    <scope>NUCLEOTIDE SEQUENCE</scope>
    <source>
        <strain evidence="3">Expedition CK06-06</strain>
    </source>
</reference>
<dbReference type="Pfam" id="PF00296">
    <property type="entry name" value="Bac_luciferase"/>
    <property type="match status" value="1"/>
</dbReference>
<dbReference type="InterPro" id="IPR011251">
    <property type="entry name" value="Luciferase-like_dom"/>
</dbReference>
<dbReference type="AlphaFoldDB" id="X1SSJ0"/>
<name>X1SSJ0_9ZZZZ</name>
<dbReference type="SUPFAM" id="SSF51679">
    <property type="entry name" value="Bacterial luciferase-like"/>
    <property type="match status" value="1"/>
</dbReference>
<feature type="domain" description="Luciferase-like" evidence="2">
    <location>
        <begin position="2"/>
        <end position="263"/>
    </location>
</feature>
<keyword evidence="1" id="KW-0560">Oxidoreductase</keyword>
<proteinExistence type="predicted"/>
<dbReference type="InterPro" id="IPR036661">
    <property type="entry name" value="Luciferase-like_sf"/>
</dbReference>
<organism evidence="3">
    <name type="scientific">marine sediment metagenome</name>
    <dbReference type="NCBI Taxonomy" id="412755"/>
    <lineage>
        <taxon>unclassified sequences</taxon>
        <taxon>metagenomes</taxon>
        <taxon>ecological metagenomes</taxon>
    </lineage>
</organism>
<protein>
    <recommendedName>
        <fullName evidence="2">Luciferase-like domain-containing protein</fullName>
    </recommendedName>
</protein>
<evidence type="ECO:0000256" key="1">
    <source>
        <dbReference type="ARBA" id="ARBA00023002"/>
    </source>
</evidence>
<dbReference type="CDD" id="cd01097">
    <property type="entry name" value="Tetrahydromethanopterin_reductase"/>
    <property type="match status" value="1"/>
</dbReference>
<evidence type="ECO:0000259" key="2">
    <source>
        <dbReference type="Pfam" id="PF00296"/>
    </source>
</evidence>
<dbReference type="EMBL" id="BARW01015545">
    <property type="protein sequence ID" value="GAI96012.1"/>
    <property type="molecule type" value="Genomic_DNA"/>
</dbReference>
<dbReference type="Gene3D" id="3.20.20.30">
    <property type="entry name" value="Luciferase-like domain"/>
    <property type="match status" value="1"/>
</dbReference>
<feature type="non-terminal residue" evidence="3">
    <location>
        <position position="288"/>
    </location>
</feature>
<gene>
    <name evidence="3" type="ORF">S12H4_27254</name>
</gene>
<dbReference type="PANTHER" id="PTHR43244">
    <property type="match status" value="1"/>
</dbReference>
<evidence type="ECO:0000313" key="3">
    <source>
        <dbReference type="EMBL" id="GAI96012.1"/>
    </source>
</evidence>
<accession>X1SSJ0</accession>
<sequence length="288" mass="32507">WAAAETTNVKIGSSVTDPHRRHPAQIALDSLTMQRITENRFILGIGAGMGVNLTNFGIQWNKPLKRMKEAVEVIKLLWSTSQSRKLTVDYTGEFYNLKNARLQYPTKVLPKLWIAANGPKMVEFAGKYADGWIPINLSPKLYRKHLNRLKKAGRIDEITKACEIFVIISDENPDQAHQVGRTIGASLCLYPELLNEYNIAIPEELNSQQVFKLTVTELLEYTDTLRDYALENIPEEVMDSVIAAGSSDEIIEQISEFIDAGAEYFIIEVFGLGDYFNALELFTKKVFG</sequence>
<dbReference type="InterPro" id="IPR050564">
    <property type="entry name" value="F420-G6PD/mer"/>
</dbReference>
<comment type="caution">
    <text evidence="3">The sequence shown here is derived from an EMBL/GenBank/DDBJ whole genome shotgun (WGS) entry which is preliminary data.</text>
</comment>
<feature type="non-terminal residue" evidence="3">
    <location>
        <position position="1"/>
    </location>
</feature>
<dbReference type="PANTHER" id="PTHR43244:SF1">
    <property type="entry name" value="5,10-METHYLENETETRAHYDROMETHANOPTERIN REDUCTASE"/>
    <property type="match status" value="1"/>
</dbReference>